<evidence type="ECO:0000313" key="1">
    <source>
        <dbReference type="EMBL" id="EMI58524.1"/>
    </source>
</evidence>
<protein>
    <submittedName>
        <fullName evidence="1">Uncharacterized protein</fullName>
    </submittedName>
</protein>
<gene>
    <name evidence="1" type="ORF">RSSM_00051</name>
</gene>
<reference evidence="1 2" key="1">
    <citation type="journal article" date="2013" name="Mar. Genomics">
        <title>Expression of sulfatases in Rhodopirellula baltica and the diversity of sulfatases in the genus Rhodopirellula.</title>
        <authorList>
            <person name="Wegner C.E."/>
            <person name="Richter-Heitmann T."/>
            <person name="Klindworth A."/>
            <person name="Klockow C."/>
            <person name="Richter M."/>
            <person name="Achstetter T."/>
            <person name="Glockner F.O."/>
            <person name="Harder J."/>
        </authorList>
    </citation>
    <scope>NUCLEOTIDE SEQUENCE [LARGE SCALE GENOMIC DNA]</scope>
    <source>
        <strain evidence="1 2">SM41</strain>
    </source>
</reference>
<accession>M5UB41</accession>
<proteinExistence type="predicted"/>
<dbReference type="Proteomes" id="UP000011885">
    <property type="component" value="Unassembled WGS sequence"/>
</dbReference>
<dbReference type="AlphaFoldDB" id="M5UB41"/>
<keyword evidence="2" id="KW-1185">Reference proteome</keyword>
<name>M5UB41_9BACT</name>
<sequence>MRHHWPSMIGQGVMLDLDRSLVAKGHNKESSRIQNGNFIR</sequence>
<evidence type="ECO:0000313" key="2">
    <source>
        <dbReference type="Proteomes" id="UP000011885"/>
    </source>
</evidence>
<organism evidence="1 2">
    <name type="scientific">Rhodopirellula sallentina SM41</name>
    <dbReference type="NCBI Taxonomy" id="1263870"/>
    <lineage>
        <taxon>Bacteria</taxon>
        <taxon>Pseudomonadati</taxon>
        <taxon>Planctomycetota</taxon>
        <taxon>Planctomycetia</taxon>
        <taxon>Pirellulales</taxon>
        <taxon>Pirellulaceae</taxon>
        <taxon>Rhodopirellula</taxon>
    </lineage>
</organism>
<dbReference type="EMBL" id="ANOH01000003">
    <property type="protein sequence ID" value="EMI58524.1"/>
    <property type="molecule type" value="Genomic_DNA"/>
</dbReference>
<dbReference type="PATRIC" id="fig|1263870.3.peg.58"/>
<comment type="caution">
    <text evidence="1">The sequence shown here is derived from an EMBL/GenBank/DDBJ whole genome shotgun (WGS) entry which is preliminary data.</text>
</comment>